<keyword evidence="2" id="KW-0812">Transmembrane</keyword>
<dbReference type="PROSITE" id="PS50076">
    <property type="entry name" value="DNAJ_2"/>
    <property type="match status" value="1"/>
</dbReference>
<dbReference type="PANTHER" id="PTHR24074">
    <property type="entry name" value="CO-CHAPERONE PROTEIN DJLA"/>
    <property type="match status" value="1"/>
</dbReference>
<evidence type="ECO:0000256" key="1">
    <source>
        <dbReference type="ARBA" id="ARBA00023186"/>
    </source>
</evidence>
<dbReference type="NCBIfam" id="NF006948">
    <property type="entry name" value="PRK09430.1"/>
    <property type="match status" value="1"/>
</dbReference>
<dbReference type="SUPFAM" id="SSF46565">
    <property type="entry name" value="Chaperone J-domain"/>
    <property type="match status" value="1"/>
</dbReference>
<dbReference type="Gene3D" id="1.10.287.110">
    <property type="entry name" value="DnaJ domain"/>
    <property type="match status" value="1"/>
</dbReference>
<dbReference type="PRINTS" id="PR00625">
    <property type="entry name" value="JDOMAIN"/>
</dbReference>
<dbReference type="CDD" id="cd07316">
    <property type="entry name" value="terB_like_DjlA"/>
    <property type="match status" value="1"/>
</dbReference>
<dbReference type="InterPro" id="IPR001623">
    <property type="entry name" value="DnaJ_domain"/>
</dbReference>
<sequence length="275" mass="30378">MRYAKYAAAIIGYIYYGFWGALIGFFLGAWLSNRFSRSSAGMFGVNPKTREQRQSGFIKTLFLLMGKLAKADGRVSEAEIAHAEAFMQQLGMTPEHRKEAIRLFKQGARSEFSLDETISEFKTTTGNAANLKQLLVMYLLGAALADGKIELVEQELLREIAIKLGFSEQSFNQLLMMIQAQSQFRGGGYQYSGGGQQSSAASAASSLSSAYQALGVDKDISDSALKKSYRKLMSEFHPDRLIGQGLPEDMIKVATERSKEIQAAYDLIKKSRGIN</sequence>
<dbReference type="SUPFAM" id="SSF158682">
    <property type="entry name" value="TerB-like"/>
    <property type="match status" value="1"/>
</dbReference>
<evidence type="ECO:0000313" key="5">
    <source>
        <dbReference type="Proteomes" id="UP000245539"/>
    </source>
</evidence>
<protein>
    <submittedName>
        <fullName evidence="4">Co-chaperone DjlA</fullName>
    </submittedName>
</protein>
<dbReference type="OrthoDB" id="9782583at2"/>
<dbReference type="InterPro" id="IPR029024">
    <property type="entry name" value="TerB-like"/>
</dbReference>
<gene>
    <name evidence="4" type="ORF">DKW60_16285</name>
</gene>
<dbReference type="InterPro" id="IPR050817">
    <property type="entry name" value="DjlA_DnaK_co-chaperone"/>
</dbReference>
<proteinExistence type="predicted"/>
<dbReference type="EMBL" id="QGKM01000052">
    <property type="protein sequence ID" value="PWQ94960.1"/>
    <property type="molecule type" value="Genomic_DNA"/>
</dbReference>
<evidence type="ECO:0000313" key="4">
    <source>
        <dbReference type="EMBL" id="PWQ94960.1"/>
    </source>
</evidence>
<keyword evidence="1" id="KW-0143">Chaperone</keyword>
<keyword evidence="5" id="KW-1185">Reference proteome</keyword>
<dbReference type="Pfam" id="PF05099">
    <property type="entry name" value="TerB"/>
    <property type="match status" value="1"/>
</dbReference>
<name>A0A317CF60_9GAMM</name>
<organism evidence="4 5">
    <name type="scientific">Leucothrix pacifica</name>
    <dbReference type="NCBI Taxonomy" id="1247513"/>
    <lineage>
        <taxon>Bacteria</taxon>
        <taxon>Pseudomonadati</taxon>
        <taxon>Pseudomonadota</taxon>
        <taxon>Gammaproteobacteria</taxon>
        <taxon>Thiotrichales</taxon>
        <taxon>Thiotrichaceae</taxon>
        <taxon>Leucothrix</taxon>
    </lineage>
</organism>
<dbReference type="Gene3D" id="1.10.3680.10">
    <property type="entry name" value="TerB-like"/>
    <property type="match status" value="1"/>
</dbReference>
<feature type="domain" description="J" evidence="3">
    <location>
        <begin position="209"/>
        <end position="273"/>
    </location>
</feature>
<dbReference type="RefSeq" id="WP_109838722.1">
    <property type="nucleotide sequence ID" value="NZ_QGKM01000052.1"/>
</dbReference>
<keyword evidence="2" id="KW-1133">Transmembrane helix</keyword>
<keyword evidence="2" id="KW-0472">Membrane</keyword>
<evidence type="ECO:0000259" key="3">
    <source>
        <dbReference type="PROSITE" id="PS50076"/>
    </source>
</evidence>
<dbReference type="SMART" id="SM00271">
    <property type="entry name" value="DnaJ"/>
    <property type="match status" value="1"/>
</dbReference>
<reference evidence="4 5" key="1">
    <citation type="submission" date="2018-05" db="EMBL/GenBank/DDBJ databases">
        <title>Leucothrix arctica sp. nov., isolated from Arctic seawater.</title>
        <authorList>
            <person name="Choi A."/>
            <person name="Baek K."/>
        </authorList>
    </citation>
    <scope>NUCLEOTIDE SEQUENCE [LARGE SCALE GENOMIC DNA]</scope>
    <source>
        <strain evidence="4 5">JCM 18388</strain>
    </source>
</reference>
<accession>A0A317CF60</accession>
<dbReference type="AlphaFoldDB" id="A0A317CF60"/>
<dbReference type="CDD" id="cd06257">
    <property type="entry name" value="DnaJ"/>
    <property type="match status" value="1"/>
</dbReference>
<comment type="caution">
    <text evidence="4">The sequence shown here is derived from an EMBL/GenBank/DDBJ whole genome shotgun (WGS) entry which is preliminary data.</text>
</comment>
<dbReference type="Pfam" id="PF00226">
    <property type="entry name" value="DnaJ"/>
    <property type="match status" value="1"/>
</dbReference>
<dbReference type="Proteomes" id="UP000245539">
    <property type="component" value="Unassembled WGS sequence"/>
</dbReference>
<evidence type="ECO:0000256" key="2">
    <source>
        <dbReference type="SAM" id="Phobius"/>
    </source>
</evidence>
<dbReference type="InterPro" id="IPR036869">
    <property type="entry name" value="J_dom_sf"/>
</dbReference>
<feature type="transmembrane region" description="Helical" evidence="2">
    <location>
        <begin position="6"/>
        <end position="31"/>
    </location>
</feature>
<dbReference type="InterPro" id="IPR007791">
    <property type="entry name" value="DjlA_N"/>
</dbReference>